<evidence type="ECO:0000313" key="2">
    <source>
        <dbReference type="EMBL" id="PWA81504.1"/>
    </source>
</evidence>
<dbReference type="Proteomes" id="UP000245207">
    <property type="component" value="Unassembled WGS sequence"/>
</dbReference>
<keyword evidence="3" id="KW-1185">Reference proteome</keyword>
<evidence type="ECO:0000256" key="1">
    <source>
        <dbReference type="SAM" id="Phobius"/>
    </source>
</evidence>
<organism evidence="2 3">
    <name type="scientific">Artemisia annua</name>
    <name type="common">Sweet wormwood</name>
    <dbReference type="NCBI Taxonomy" id="35608"/>
    <lineage>
        <taxon>Eukaryota</taxon>
        <taxon>Viridiplantae</taxon>
        <taxon>Streptophyta</taxon>
        <taxon>Embryophyta</taxon>
        <taxon>Tracheophyta</taxon>
        <taxon>Spermatophyta</taxon>
        <taxon>Magnoliopsida</taxon>
        <taxon>eudicotyledons</taxon>
        <taxon>Gunneridae</taxon>
        <taxon>Pentapetalae</taxon>
        <taxon>asterids</taxon>
        <taxon>campanulids</taxon>
        <taxon>Asterales</taxon>
        <taxon>Asteraceae</taxon>
        <taxon>Asteroideae</taxon>
        <taxon>Anthemideae</taxon>
        <taxon>Artemisiinae</taxon>
        <taxon>Artemisia</taxon>
    </lineage>
</organism>
<proteinExistence type="predicted"/>
<dbReference type="EMBL" id="PKPP01001581">
    <property type="protein sequence ID" value="PWA81504.1"/>
    <property type="molecule type" value="Genomic_DNA"/>
</dbReference>
<keyword evidence="1" id="KW-0472">Membrane</keyword>
<comment type="caution">
    <text evidence="2">The sequence shown here is derived from an EMBL/GenBank/DDBJ whole genome shotgun (WGS) entry which is preliminary data.</text>
</comment>
<feature type="transmembrane region" description="Helical" evidence="1">
    <location>
        <begin position="12"/>
        <end position="32"/>
    </location>
</feature>
<dbReference type="OrthoDB" id="1928976at2759"/>
<gene>
    <name evidence="2" type="ORF">CTI12_AA186940</name>
</gene>
<protein>
    <submittedName>
        <fullName evidence="2">Uncharacterized protein</fullName>
    </submittedName>
</protein>
<keyword evidence="1" id="KW-1133">Transmembrane helix</keyword>
<reference evidence="2 3" key="1">
    <citation type="journal article" date="2018" name="Mol. Plant">
        <title>The genome of Artemisia annua provides insight into the evolution of Asteraceae family and artemisinin biosynthesis.</title>
        <authorList>
            <person name="Shen Q."/>
            <person name="Zhang L."/>
            <person name="Liao Z."/>
            <person name="Wang S."/>
            <person name="Yan T."/>
            <person name="Shi P."/>
            <person name="Liu M."/>
            <person name="Fu X."/>
            <person name="Pan Q."/>
            <person name="Wang Y."/>
            <person name="Lv Z."/>
            <person name="Lu X."/>
            <person name="Zhang F."/>
            <person name="Jiang W."/>
            <person name="Ma Y."/>
            <person name="Chen M."/>
            <person name="Hao X."/>
            <person name="Li L."/>
            <person name="Tang Y."/>
            <person name="Lv G."/>
            <person name="Zhou Y."/>
            <person name="Sun X."/>
            <person name="Brodelius P.E."/>
            <person name="Rose J.K.C."/>
            <person name="Tang K."/>
        </authorList>
    </citation>
    <scope>NUCLEOTIDE SEQUENCE [LARGE SCALE GENOMIC DNA]</scope>
    <source>
        <strain evidence="3">cv. Huhao1</strain>
        <tissue evidence="2">Leaf</tissue>
    </source>
</reference>
<sequence length="405" mass="45943">MLIRDTDAVYMIKTLVFVSYYCTQFFVAAGAWKVLVNTYLLLLIDYAGSFIGCSTRFITTRHARDCGYLVLIDGADWCGRFDSSWIIVGKQQTWHGCESFIWFQLASSRLIVPVKHRSSLSIFVIGIAEMEECCQKNERMYLYSPYDCMANCSYHSDIYANIDGTHALESTNTVSINGLNSVHDLSRADQCSTSKSTSEFHKFTHTSGNSMVHGLQQYMQQPDSANSCCNSFCCQNFNNLKSDSGNCEQFQLSQTYEPSRMNTNFTYMNPNKQSSHLVVNAAQTPVCTSNDPQTSCNNIEMATEDTSGTRNYSEISDLYIDLGDCCLACQYCNAGFWYGERLKEGNSTRLKYSKCCADGQVYLPKELDPPLYFKQLFKDKHFLDNIRAYNQMFSMTSYGAQLMTQ</sequence>
<keyword evidence="1" id="KW-0812">Transmembrane</keyword>
<accession>A0A2U1P6Y1</accession>
<evidence type="ECO:0000313" key="3">
    <source>
        <dbReference type="Proteomes" id="UP000245207"/>
    </source>
</evidence>
<dbReference type="AlphaFoldDB" id="A0A2U1P6Y1"/>
<name>A0A2U1P6Y1_ARTAN</name>